<feature type="transmembrane region" description="Helical" evidence="1">
    <location>
        <begin position="38"/>
        <end position="59"/>
    </location>
</feature>
<evidence type="ECO:0000313" key="2">
    <source>
        <dbReference type="EMBL" id="KRR08114.1"/>
    </source>
</evidence>
<evidence type="ECO:0000256" key="1">
    <source>
        <dbReference type="SAM" id="Phobius"/>
    </source>
</evidence>
<sequence length="65" mass="6969">MRIIDLVVALIFFIASAGVAAFLMAVFIHYGLGVPPAVLRLDALVSAAVVSLVLLMTTIRINRED</sequence>
<reference evidence="2 3" key="1">
    <citation type="submission" date="2014-03" db="EMBL/GenBank/DDBJ databases">
        <title>Bradyrhizobium valentinum sp. nov., isolated from effective nodules of Lupinus mariae-josephae, a lupine endemic of basic-lime soils in Eastern Spain.</title>
        <authorList>
            <person name="Duran D."/>
            <person name="Rey L."/>
            <person name="Navarro A."/>
            <person name="Busquets A."/>
            <person name="Imperial J."/>
            <person name="Ruiz-Argueso T."/>
        </authorList>
    </citation>
    <scope>NUCLEOTIDE SEQUENCE [LARGE SCALE GENOMIC DNA]</scope>
    <source>
        <strain evidence="2 3">PAC68</strain>
    </source>
</reference>
<keyword evidence="1" id="KW-0472">Membrane</keyword>
<name>A0A0R3LKA2_9BRAD</name>
<dbReference type="Proteomes" id="UP000050863">
    <property type="component" value="Unassembled WGS sequence"/>
</dbReference>
<dbReference type="AlphaFoldDB" id="A0A0R3LKA2"/>
<feature type="transmembrane region" description="Helical" evidence="1">
    <location>
        <begin position="7"/>
        <end position="32"/>
    </location>
</feature>
<proteinExistence type="predicted"/>
<keyword evidence="1" id="KW-1133">Transmembrane helix</keyword>
<accession>A0A0R3LKA2</accession>
<comment type="caution">
    <text evidence="2">The sequence shown here is derived from an EMBL/GenBank/DDBJ whole genome shotgun (WGS) entry which is preliminary data.</text>
</comment>
<dbReference type="EMBL" id="LLXZ01000093">
    <property type="protein sequence ID" value="KRR08114.1"/>
    <property type="molecule type" value="Genomic_DNA"/>
</dbReference>
<keyword evidence="1" id="KW-0812">Transmembrane</keyword>
<protein>
    <submittedName>
        <fullName evidence="2">Uncharacterized protein</fullName>
    </submittedName>
</protein>
<evidence type="ECO:0000313" key="3">
    <source>
        <dbReference type="Proteomes" id="UP000050863"/>
    </source>
</evidence>
<dbReference type="RefSeq" id="WP_057836035.1">
    <property type="nucleotide sequence ID" value="NZ_LLXZ01000093.1"/>
</dbReference>
<gene>
    <name evidence="2" type="ORF">CQ12_14825</name>
</gene>
<dbReference type="OrthoDB" id="8243993at2"/>
<organism evidence="2 3">
    <name type="scientific">Bradyrhizobium jicamae</name>
    <dbReference type="NCBI Taxonomy" id="280332"/>
    <lineage>
        <taxon>Bacteria</taxon>
        <taxon>Pseudomonadati</taxon>
        <taxon>Pseudomonadota</taxon>
        <taxon>Alphaproteobacteria</taxon>
        <taxon>Hyphomicrobiales</taxon>
        <taxon>Nitrobacteraceae</taxon>
        <taxon>Bradyrhizobium</taxon>
    </lineage>
</organism>
<keyword evidence="3" id="KW-1185">Reference proteome</keyword>